<dbReference type="EMBL" id="CAJNIZ010004188">
    <property type="protein sequence ID" value="CAE7229826.1"/>
    <property type="molecule type" value="Genomic_DNA"/>
</dbReference>
<name>A0A812KM32_SYMPI</name>
<feature type="region of interest" description="Disordered" evidence="1">
    <location>
        <begin position="23"/>
        <end position="42"/>
    </location>
</feature>
<feature type="region of interest" description="Disordered" evidence="1">
    <location>
        <begin position="441"/>
        <end position="506"/>
    </location>
</feature>
<reference evidence="2" key="1">
    <citation type="submission" date="2021-02" db="EMBL/GenBank/DDBJ databases">
        <authorList>
            <person name="Dougan E. K."/>
            <person name="Rhodes N."/>
            <person name="Thang M."/>
            <person name="Chan C."/>
        </authorList>
    </citation>
    <scope>NUCLEOTIDE SEQUENCE</scope>
</reference>
<proteinExistence type="predicted"/>
<accession>A0A812KM32</accession>
<evidence type="ECO:0000313" key="3">
    <source>
        <dbReference type="Proteomes" id="UP000649617"/>
    </source>
</evidence>
<sequence>MAGYAPAHDIQDGGLNFEEACAHASGQKIQDPESKPIQSDRAVGDCQVSDLPIRHLEPTAAKIEQLADVISSHPLDVTPAMSDQIYKLCYDRKHGQLPDADPNHAYYHIVKHVHLHRNKVASKDCFNMCRGNAVRFEWDKRVRHGSAALNFMMDRMGYDFIRTLGSSCNNRNQFMEWTDEQIHTPGGKFENWPKGKVKEALRNYMKGRQNAKTVEFWPFTFKTFVPWFLARVLTTMLSTMRQHAITWIRRARTSKSVGSKTLLFMQSKYEIDEAHRADLVRSSVTAKHLDFFKAAPGVFDDGMLQRMETSFLNAFLNPSEEGASVWARYLPAQWDQGSGRHDCNNLYDRDTDEKVYKQMKASCLWQNTHEDFLKIIKPSFFAVDEDEDLDAILAKTISYGPKNFPAVSYMVSAYRGVQQCTAVKQEKVQRVFRSLKATPLTAVEPDSPSPKNIHATSSSMLPPSKRVKGPVNPDPGLVSGPDSGDKDVMPQIGHRPDELEQNSRDSWMSRISRVMSWVLRPERQ</sequence>
<evidence type="ECO:0000313" key="2">
    <source>
        <dbReference type="EMBL" id="CAE7229826.1"/>
    </source>
</evidence>
<gene>
    <name evidence="2" type="ORF">SPIL2461_LOCUS3428</name>
</gene>
<dbReference type="Proteomes" id="UP000649617">
    <property type="component" value="Unassembled WGS sequence"/>
</dbReference>
<feature type="compositionally biased region" description="Basic and acidic residues" evidence="1">
    <location>
        <begin position="483"/>
        <end position="503"/>
    </location>
</feature>
<organism evidence="2 3">
    <name type="scientific">Symbiodinium pilosum</name>
    <name type="common">Dinoflagellate</name>
    <dbReference type="NCBI Taxonomy" id="2952"/>
    <lineage>
        <taxon>Eukaryota</taxon>
        <taxon>Sar</taxon>
        <taxon>Alveolata</taxon>
        <taxon>Dinophyceae</taxon>
        <taxon>Suessiales</taxon>
        <taxon>Symbiodiniaceae</taxon>
        <taxon>Symbiodinium</taxon>
    </lineage>
</organism>
<comment type="caution">
    <text evidence="2">The sequence shown here is derived from an EMBL/GenBank/DDBJ whole genome shotgun (WGS) entry which is preliminary data.</text>
</comment>
<dbReference type="AlphaFoldDB" id="A0A812KM32"/>
<evidence type="ECO:0000256" key="1">
    <source>
        <dbReference type="SAM" id="MobiDB-lite"/>
    </source>
</evidence>
<dbReference type="OrthoDB" id="420369at2759"/>
<protein>
    <submittedName>
        <fullName evidence="2">Uncharacterized protein</fullName>
    </submittedName>
</protein>
<keyword evidence="3" id="KW-1185">Reference proteome</keyword>